<dbReference type="RefSeq" id="WP_146415777.1">
    <property type="nucleotide sequence ID" value="NZ_SJPZ01000002.1"/>
</dbReference>
<comment type="caution">
    <text evidence="4">The sequence shown here is derived from an EMBL/GenBank/DDBJ whole genome shotgun (WGS) entry which is preliminary data.</text>
</comment>
<gene>
    <name evidence="4" type="primary">mprA_1</name>
    <name evidence="4" type="ORF">V7x_48440</name>
</gene>
<dbReference type="PANTHER" id="PTHR44591:SF25">
    <property type="entry name" value="CHEMOTAXIS TWO-COMPONENT RESPONSE REGULATOR"/>
    <property type="match status" value="1"/>
</dbReference>
<dbReference type="GO" id="GO:0000160">
    <property type="term" value="P:phosphorelay signal transduction system"/>
    <property type="evidence" value="ECO:0007669"/>
    <property type="project" value="InterPro"/>
</dbReference>
<dbReference type="SUPFAM" id="SSF52172">
    <property type="entry name" value="CheY-like"/>
    <property type="match status" value="1"/>
</dbReference>
<dbReference type="OrthoDB" id="9770645at2"/>
<evidence type="ECO:0000313" key="4">
    <source>
        <dbReference type="EMBL" id="TWU63106.1"/>
    </source>
</evidence>
<dbReference type="Gene3D" id="3.40.50.2300">
    <property type="match status" value="1"/>
</dbReference>
<evidence type="ECO:0000313" key="5">
    <source>
        <dbReference type="Proteomes" id="UP000316476"/>
    </source>
</evidence>
<protein>
    <submittedName>
        <fullName evidence="4">Response regulator MprA</fullName>
    </submittedName>
</protein>
<dbReference type="InterPro" id="IPR001789">
    <property type="entry name" value="Sig_transdc_resp-reg_receiver"/>
</dbReference>
<dbReference type="CDD" id="cd00156">
    <property type="entry name" value="REC"/>
    <property type="match status" value="1"/>
</dbReference>
<dbReference type="InterPro" id="IPR050595">
    <property type="entry name" value="Bact_response_regulator"/>
</dbReference>
<evidence type="ECO:0000256" key="1">
    <source>
        <dbReference type="ARBA" id="ARBA00022553"/>
    </source>
</evidence>
<dbReference type="AlphaFoldDB" id="A0A5C6FRJ0"/>
<evidence type="ECO:0000259" key="3">
    <source>
        <dbReference type="PROSITE" id="PS50110"/>
    </source>
</evidence>
<reference evidence="4 5" key="1">
    <citation type="submission" date="2019-02" db="EMBL/GenBank/DDBJ databases">
        <title>Deep-cultivation of Planctomycetes and their phenomic and genomic characterization uncovers novel biology.</title>
        <authorList>
            <person name="Wiegand S."/>
            <person name="Jogler M."/>
            <person name="Boedeker C."/>
            <person name="Pinto D."/>
            <person name="Vollmers J."/>
            <person name="Rivas-Marin E."/>
            <person name="Kohn T."/>
            <person name="Peeters S.H."/>
            <person name="Heuer A."/>
            <person name="Rast P."/>
            <person name="Oberbeckmann S."/>
            <person name="Bunk B."/>
            <person name="Jeske O."/>
            <person name="Meyerdierks A."/>
            <person name="Storesund J.E."/>
            <person name="Kallscheuer N."/>
            <person name="Luecker S."/>
            <person name="Lage O.M."/>
            <person name="Pohl T."/>
            <person name="Merkel B.J."/>
            <person name="Hornburger P."/>
            <person name="Mueller R.-W."/>
            <person name="Bruemmer F."/>
            <person name="Labrenz M."/>
            <person name="Spormann A.M."/>
            <person name="Op Den Camp H."/>
            <person name="Overmann J."/>
            <person name="Amann R."/>
            <person name="Jetten M.S.M."/>
            <person name="Mascher T."/>
            <person name="Medema M.H."/>
            <person name="Devos D.P."/>
            <person name="Kaster A.-K."/>
            <person name="Ovreas L."/>
            <person name="Rohde M."/>
            <person name="Galperin M.Y."/>
            <person name="Jogler C."/>
        </authorList>
    </citation>
    <scope>NUCLEOTIDE SEQUENCE [LARGE SCALE GENOMIC DNA]</scope>
    <source>
        <strain evidence="4 5">V7</strain>
    </source>
</reference>
<accession>A0A5C6FRJ0</accession>
<dbReference type="EMBL" id="SJPZ01000002">
    <property type="protein sequence ID" value="TWU63106.1"/>
    <property type="molecule type" value="Genomic_DNA"/>
</dbReference>
<name>A0A5C6FRJ0_9PLAN</name>
<dbReference type="Pfam" id="PF00072">
    <property type="entry name" value="Response_reg"/>
    <property type="match status" value="1"/>
</dbReference>
<feature type="modified residue" description="4-aspartylphosphate" evidence="2">
    <location>
        <position position="52"/>
    </location>
</feature>
<dbReference type="InterPro" id="IPR011006">
    <property type="entry name" value="CheY-like_superfamily"/>
</dbReference>
<keyword evidence="1 2" id="KW-0597">Phosphoprotein</keyword>
<evidence type="ECO:0000256" key="2">
    <source>
        <dbReference type="PROSITE-ProRule" id="PRU00169"/>
    </source>
</evidence>
<dbReference type="SMART" id="SM00448">
    <property type="entry name" value="REC"/>
    <property type="match status" value="1"/>
</dbReference>
<dbReference type="PANTHER" id="PTHR44591">
    <property type="entry name" value="STRESS RESPONSE REGULATOR PROTEIN 1"/>
    <property type="match status" value="1"/>
</dbReference>
<organism evidence="4 5">
    <name type="scientific">Crateriforma conspicua</name>
    <dbReference type="NCBI Taxonomy" id="2527996"/>
    <lineage>
        <taxon>Bacteria</taxon>
        <taxon>Pseudomonadati</taxon>
        <taxon>Planctomycetota</taxon>
        <taxon>Planctomycetia</taxon>
        <taxon>Planctomycetales</taxon>
        <taxon>Planctomycetaceae</taxon>
        <taxon>Crateriforma</taxon>
    </lineage>
</organism>
<proteinExistence type="predicted"/>
<sequence>MAKILVAEDSLTHMEVLRSILESDQHDVDCVEDGQQALDYLNDNRCDAIVTDLNMPVLDGCQLVQHLTNSDPEIPIVVVTARGSESLAVDALAIGATDFVPKDSLQQLLTKVVRQVLGYRVAEAQASGLAGQLRKPEFYFKLTNDIGSIPVVANYLVTTMAAAKCGNPNLRYRTATAMASAIFNAIQYGNLQIRESQILDPQHADAADCDLAVRVKVSIANSDTRISVAHEGKGAITRTTPAPGTPESFEIEQCRGLMLMTSFMNDVMFNHRRSEVTLVVQH</sequence>
<dbReference type="PROSITE" id="PS50110">
    <property type="entry name" value="RESPONSE_REGULATORY"/>
    <property type="match status" value="1"/>
</dbReference>
<feature type="domain" description="Response regulatory" evidence="3">
    <location>
        <begin position="3"/>
        <end position="117"/>
    </location>
</feature>
<dbReference type="Proteomes" id="UP000316476">
    <property type="component" value="Unassembled WGS sequence"/>
</dbReference>